<proteinExistence type="predicted"/>
<dbReference type="Proteomes" id="UP000199450">
    <property type="component" value="Unassembled WGS sequence"/>
</dbReference>
<dbReference type="InterPro" id="IPR050953">
    <property type="entry name" value="N4_N6_ade-DNA_methylase"/>
</dbReference>
<dbReference type="PANTHER" id="PTHR33841">
    <property type="entry name" value="DNA METHYLTRANSFERASE YEEA-RELATED"/>
    <property type="match status" value="1"/>
</dbReference>
<dbReference type="PROSITE" id="PS00092">
    <property type="entry name" value="N6_MTASE"/>
    <property type="match status" value="1"/>
</dbReference>
<dbReference type="OrthoDB" id="32195at2"/>
<organism evidence="7 8">
    <name type="scientific">Chryseobacterium taichungense</name>
    <dbReference type="NCBI Taxonomy" id="295069"/>
    <lineage>
        <taxon>Bacteria</taxon>
        <taxon>Pseudomonadati</taxon>
        <taxon>Bacteroidota</taxon>
        <taxon>Flavobacteriia</taxon>
        <taxon>Flavobacteriales</taxon>
        <taxon>Weeksellaceae</taxon>
        <taxon>Chryseobacterium group</taxon>
        <taxon>Chryseobacterium</taxon>
    </lineage>
</organism>
<sequence>MPITVFEKHIQELNFSFISHIGTSGVLLTANYENISNTIASPDILFALETACKFEADAVYFRYFEDGRAAVPQLYIFDYTHKPLSSEDRNRIHRNMWNGYQVPAYIIIEKSAVGVFDAREKPKEDKKHYAEEIIRRTGDAIKSFNAQSFNDGLFWEEDINKKRFQFEQSATRDLIRGLKNVYEGFQKESNLDKHVALKLLVQSLLIKYLEERDEDAKSGYFAGTYFKNNFQCSDFCDVIRNGKLLLLLDKLAEDFNGKIFEWHKDNEAESREAIQKSGVQKLAEYLDGNVQNGSYVLWRLYSFSHLPVEVISSVYEELLTDSKDIVYTPEMIVSTLVDECMPLKVPQKDFKLIDVSCGSGIFLVKAYKRIVQWWRYEQWQKTGKLEKPSLAVLKELLLKSIHGIDIQQDAIRLSVFSLALAILDEVNLDPPTWGKLKFPDMGDNVITKDFFEFITDKPAGDFSLVIGNPPFNPPLSEDGKKQSNGKYIYNIKEKYGYRSDINIPDENPALHFLVQSMKLLKADGILSMIQPSGPILYQNDIRFKQILFSNFNLLQVIDFTKLADKLWGRKNVATAAVFLQNSKPDREHILHLVANRTFSNTNRLFLEFDHYDFYFINKIDAITNPYIWKTNLLGGGRAIQLIERLGCFKTLRSFLDEKIIKNGWKYSEGYTIGNKKHYADYIHNKISVSPKDLQEDGVIKTGVETQSFFEAPREASKDIYLSPHILIKENIGTRTIPIDFLEYDAVFSHEIVGIYAPNSEIEELRRLYNVFKEYNDLYRFFIFVTSSRILIGRATALLKRDLDNLPYPEVTEQLKLSEVERIVVKDVLAYYKEKDYTKLLDPPSKKYVREYQKVFCKTLNSIYHTNNKQFQLYKILETDNYFAIHFEYSEETIAPLEEYISDLEQYIQEVISQKYNKQEHVRIQKIMKVYGKDSIILVKPKQLRYWLSSIALRDADEVFADYVKARYQDA</sequence>
<name>A0A1H7VY86_9FLAO</name>
<keyword evidence="2 7" id="KW-0489">Methyltransferase</keyword>
<dbReference type="EC" id="2.1.1.72" evidence="1"/>
<reference evidence="8" key="1">
    <citation type="submission" date="2016-10" db="EMBL/GenBank/DDBJ databases">
        <authorList>
            <person name="Varghese N."/>
            <person name="Submissions S."/>
        </authorList>
    </citation>
    <scope>NUCLEOTIDE SEQUENCE [LARGE SCALE GENOMIC DNA]</scope>
    <source>
        <strain evidence="8">DSM 17453</strain>
    </source>
</reference>
<dbReference type="Gene3D" id="3.40.50.150">
    <property type="entry name" value="Vaccinia Virus protein VP39"/>
    <property type="match status" value="1"/>
</dbReference>
<evidence type="ECO:0000256" key="4">
    <source>
        <dbReference type="ARBA" id="ARBA00022691"/>
    </source>
</evidence>
<dbReference type="GO" id="GO:0032259">
    <property type="term" value="P:methylation"/>
    <property type="evidence" value="ECO:0007669"/>
    <property type="project" value="UniProtKB-KW"/>
</dbReference>
<evidence type="ECO:0000256" key="3">
    <source>
        <dbReference type="ARBA" id="ARBA00022679"/>
    </source>
</evidence>
<evidence type="ECO:0000256" key="5">
    <source>
        <dbReference type="ARBA" id="ARBA00047942"/>
    </source>
</evidence>
<dbReference type="Pfam" id="PF07669">
    <property type="entry name" value="Eco57I"/>
    <property type="match status" value="1"/>
</dbReference>
<dbReference type="InterPro" id="IPR011639">
    <property type="entry name" value="MethylTrfase_TaqI-like_dom"/>
</dbReference>
<dbReference type="GO" id="GO:0009007">
    <property type="term" value="F:site-specific DNA-methyltransferase (adenine-specific) activity"/>
    <property type="evidence" value="ECO:0007669"/>
    <property type="project" value="UniProtKB-EC"/>
</dbReference>
<dbReference type="SUPFAM" id="SSF53335">
    <property type="entry name" value="S-adenosyl-L-methionine-dependent methyltransferases"/>
    <property type="match status" value="1"/>
</dbReference>
<dbReference type="AlphaFoldDB" id="A0A1H7VY86"/>
<gene>
    <name evidence="7" type="ORF">SAMN05421856_101327</name>
</gene>
<dbReference type="PANTHER" id="PTHR33841:SF1">
    <property type="entry name" value="DNA METHYLTRANSFERASE A"/>
    <property type="match status" value="1"/>
</dbReference>
<evidence type="ECO:0000313" key="7">
    <source>
        <dbReference type="EMBL" id="SEM13747.1"/>
    </source>
</evidence>
<dbReference type="InterPro" id="IPR029063">
    <property type="entry name" value="SAM-dependent_MTases_sf"/>
</dbReference>
<dbReference type="STRING" id="295069.SAMN05421856_101327"/>
<keyword evidence="4" id="KW-0949">S-adenosyl-L-methionine</keyword>
<dbReference type="EMBL" id="FOBV01000001">
    <property type="protein sequence ID" value="SEM13747.1"/>
    <property type="molecule type" value="Genomic_DNA"/>
</dbReference>
<keyword evidence="8" id="KW-1185">Reference proteome</keyword>
<dbReference type="PRINTS" id="PR00507">
    <property type="entry name" value="N12N6MTFRASE"/>
</dbReference>
<evidence type="ECO:0000256" key="1">
    <source>
        <dbReference type="ARBA" id="ARBA00011900"/>
    </source>
</evidence>
<evidence type="ECO:0000256" key="2">
    <source>
        <dbReference type="ARBA" id="ARBA00022603"/>
    </source>
</evidence>
<feature type="domain" description="Type II methyltransferase M.TaqI-like" evidence="6">
    <location>
        <begin position="400"/>
        <end position="560"/>
    </location>
</feature>
<dbReference type="GO" id="GO:0003676">
    <property type="term" value="F:nucleic acid binding"/>
    <property type="evidence" value="ECO:0007669"/>
    <property type="project" value="InterPro"/>
</dbReference>
<protein>
    <recommendedName>
        <fullName evidence="1">site-specific DNA-methyltransferase (adenine-specific)</fullName>
        <ecNumber evidence="1">2.1.1.72</ecNumber>
    </recommendedName>
</protein>
<dbReference type="RefSeq" id="WP_089998094.1">
    <property type="nucleotide sequence ID" value="NZ_FOBV01000001.1"/>
</dbReference>
<comment type="catalytic activity">
    <reaction evidence="5">
        <text>a 2'-deoxyadenosine in DNA + S-adenosyl-L-methionine = an N(6)-methyl-2'-deoxyadenosine in DNA + S-adenosyl-L-homocysteine + H(+)</text>
        <dbReference type="Rhea" id="RHEA:15197"/>
        <dbReference type="Rhea" id="RHEA-COMP:12418"/>
        <dbReference type="Rhea" id="RHEA-COMP:12419"/>
        <dbReference type="ChEBI" id="CHEBI:15378"/>
        <dbReference type="ChEBI" id="CHEBI:57856"/>
        <dbReference type="ChEBI" id="CHEBI:59789"/>
        <dbReference type="ChEBI" id="CHEBI:90615"/>
        <dbReference type="ChEBI" id="CHEBI:90616"/>
        <dbReference type="EC" id="2.1.1.72"/>
    </reaction>
</comment>
<evidence type="ECO:0000313" key="8">
    <source>
        <dbReference type="Proteomes" id="UP000199450"/>
    </source>
</evidence>
<evidence type="ECO:0000259" key="6">
    <source>
        <dbReference type="Pfam" id="PF07669"/>
    </source>
</evidence>
<accession>A0A1H7VY86</accession>
<dbReference type="GO" id="GO:0006304">
    <property type="term" value="P:DNA modification"/>
    <property type="evidence" value="ECO:0007669"/>
    <property type="project" value="InterPro"/>
</dbReference>
<dbReference type="InterPro" id="IPR002052">
    <property type="entry name" value="DNA_methylase_N6_adenine_CS"/>
</dbReference>
<keyword evidence="3" id="KW-0808">Transferase</keyword>